<feature type="transmembrane region" description="Helical" evidence="6">
    <location>
        <begin position="204"/>
        <end position="222"/>
    </location>
</feature>
<keyword evidence="5 6" id="KW-0472">Membrane</keyword>
<keyword evidence="2" id="KW-1003">Cell membrane</keyword>
<keyword evidence="8" id="KW-1185">Reference proteome</keyword>
<gene>
    <name evidence="7" type="ORF">ACFO60_11590</name>
</gene>
<feature type="transmembrane region" description="Helical" evidence="6">
    <location>
        <begin position="119"/>
        <end position="140"/>
    </location>
</feature>
<dbReference type="Proteomes" id="UP001596004">
    <property type="component" value="Unassembled WGS sequence"/>
</dbReference>
<accession>A0ABV9CEB1</accession>
<dbReference type="RefSeq" id="WP_380840015.1">
    <property type="nucleotide sequence ID" value="NZ_JBHSFP010000006.1"/>
</dbReference>
<dbReference type="InterPro" id="IPR001851">
    <property type="entry name" value="ABC_transp_permease"/>
</dbReference>
<keyword evidence="4 6" id="KW-1133">Transmembrane helix</keyword>
<dbReference type="EMBL" id="JBHSFP010000006">
    <property type="protein sequence ID" value="MFC4531408.1"/>
    <property type="molecule type" value="Genomic_DNA"/>
</dbReference>
<sequence>MSSSFTDRLLGRVRLGGVLALAAPVLAIVFAGVITSIILLLNGNQPLPTFGLLLDFSANPQVQVTILNGATTYYISALAVAIGFRMNLFNIGVDGQYRLAALIAAAVGGALTLPGPLQIGVIMLVAVLVGGLWASIAAVLKTARGVSEVISTIMLNAIATGLGAWLLTPERLAVLSGNNIGTKPIGPSGHFPGIALIAGTQAKVFGMIIVAAVLGVAYHVLLNRTRFGFDLRATGGSETAAVASGINVKKMVLYTMILSGAVAGLVGIPQLLGASYSYSLDFPAGLGFTGIAIALMGRNNPVGIAVGALLWSFLDNSNDILDFNGIPKEIVTIMQGTIVLSVIIAYELVHRYRAAAEQRRVSRQLSTGTPAQAQGAAA</sequence>
<feature type="transmembrane region" description="Helical" evidence="6">
    <location>
        <begin position="61"/>
        <end position="84"/>
    </location>
</feature>
<comment type="subcellular location">
    <subcellularLocation>
        <location evidence="1">Cell membrane</location>
        <topology evidence="1">Multi-pass membrane protein</topology>
    </subcellularLocation>
</comment>
<evidence type="ECO:0000256" key="2">
    <source>
        <dbReference type="ARBA" id="ARBA00022475"/>
    </source>
</evidence>
<comment type="caution">
    <text evidence="7">The sequence shown here is derived from an EMBL/GenBank/DDBJ whole genome shotgun (WGS) entry which is preliminary data.</text>
</comment>
<feature type="transmembrane region" description="Helical" evidence="6">
    <location>
        <begin position="18"/>
        <end position="41"/>
    </location>
</feature>
<feature type="transmembrane region" description="Helical" evidence="6">
    <location>
        <begin position="251"/>
        <end position="272"/>
    </location>
</feature>
<evidence type="ECO:0000313" key="8">
    <source>
        <dbReference type="Proteomes" id="UP001596004"/>
    </source>
</evidence>
<protein>
    <submittedName>
        <fullName evidence="7">ABC transporter permease</fullName>
    </submittedName>
</protein>
<evidence type="ECO:0000256" key="4">
    <source>
        <dbReference type="ARBA" id="ARBA00022989"/>
    </source>
</evidence>
<evidence type="ECO:0000256" key="6">
    <source>
        <dbReference type="SAM" id="Phobius"/>
    </source>
</evidence>
<name>A0ABV9CEB1_9ACTN</name>
<dbReference type="PANTHER" id="PTHR47089">
    <property type="entry name" value="ABC TRANSPORTER, PERMEASE PROTEIN"/>
    <property type="match status" value="1"/>
</dbReference>
<dbReference type="CDD" id="cd06580">
    <property type="entry name" value="TM_PBP1_transp_TpRbsC_like"/>
    <property type="match status" value="1"/>
</dbReference>
<evidence type="ECO:0000313" key="7">
    <source>
        <dbReference type="EMBL" id="MFC4531408.1"/>
    </source>
</evidence>
<feature type="transmembrane region" description="Helical" evidence="6">
    <location>
        <begin position="96"/>
        <end position="113"/>
    </location>
</feature>
<feature type="transmembrane region" description="Helical" evidence="6">
    <location>
        <begin position="330"/>
        <end position="349"/>
    </location>
</feature>
<evidence type="ECO:0000256" key="5">
    <source>
        <dbReference type="ARBA" id="ARBA00023136"/>
    </source>
</evidence>
<keyword evidence="3 6" id="KW-0812">Transmembrane</keyword>
<dbReference type="Pfam" id="PF02653">
    <property type="entry name" value="BPD_transp_2"/>
    <property type="match status" value="1"/>
</dbReference>
<dbReference type="PANTHER" id="PTHR47089:SF1">
    <property type="entry name" value="GUANOSINE ABC TRANSPORTER PERMEASE PROTEIN NUPP"/>
    <property type="match status" value="1"/>
</dbReference>
<feature type="transmembrane region" description="Helical" evidence="6">
    <location>
        <begin position="149"/>
        <end position="167"/>
    </location>
</feature>
<proteinExistence type="predicted"/>
<evidence type="ECO:0000256" key="3">
    <source>
        <dbReference type="ARBA" id="ARBA00022692"/>
    </source>
</evidence>
<evidence type="ECO:0000256" key="1">
    <source>
        <dbReference type="ARBA" id="ARBA00004651"/>
    </source>
</evidence>
<organism evidence="7 8">
    <name type="scientific">Sphaerisporangium dianthi</name>
    <dbReference type="NCBI Taxonomy" id="1436120"/>
    <lineage>
        <taxon>Bacteria</taxon>
        <taxon>Bacillati</taxon>
        <taxon>Actinomycetota</taxon>
        <taxon>Actinomycetes</taxon>
        <taxon>Streptosporangiales</taxon>
        <taxon>Streptosporangiaceae</taxon>
        <taxon>Sphaerisporangium</taxon>
    </lineage>
</organism>
<reference evidence="8" key="1">
    <citation type="journal article" date="2019" name="Int. J. Syst. Evol. Microbiol.">
        <title>The Global Catalogue of Microorganisms (GCM) 10K type strain sequencing project: providing services to taxonomists for standard genome sequencing and annotation.</title>
        <authorList>
            <consortium name="The Broad Institute Genomics Platform"/>
            <consortium name="The Broad Institute Genome Sequencing Center for Infectious Disease"/>
            <person name="Wu L."/>
            <person name="Ma J."/>
        </authorList>
    </citation>
    <scope>NUCLEOTIDE SEQUENCE [LARGE SCALE GENOMIC DNA]</scope>
    <source>
        <strain evidence="8">CGMCC 4.7132</strain>
    </source>
</reference>